<accession>R8BND0</accession>
<dbReference type="InterPro" id="IPR020471">
    <property type="entry name" value="AKR"/>
</dbReference>
<keyword evidence="1" id="KW-0560">Oxidoreductase</keyword>
<dbReference type="KEGG" id="tmn:UCRPA7_3729"/>
<dbReference type="Gene3D" id="3.20.20.100">
    <property type="entry name" value="NADP-dependent oxidoreductase domain"/>
    <property type="match status" value="1"/>
</dbReference>
<sequence length="215" mass="24076">MNALRHKFRMPPKSRGVDSQLLGVGAIRLHEQIRGIATRQSRFQLNTGASIPAIGFGTFQDPDAQEDAVSRALKAGLRLIDTARVYDVEKQVGKGIKRSGIHREEIFLGTKLWCNSFHPEDVEKALDESLTDLDTSYVDLLMMHYPCTFARGDDRFPRDSNGKMILGETTFVDTWKAMEKLLETGKTKAIGVSNFSKGELERLIEECSVVSIDED</sequence>
<dbReference type="PRINTS" id="PR00069">
    <property type="entry name" value="ALDKETRDTASE"/>
</dbReference>
<dbReference type="AlphaFoldDB" id="R8BND0"/>
<reference evidence="4" key="1">
    <citation type="journal article" date="2013" name="Genome Announc.">
        <title>Draft genome sequence of the ascomycete Phaeoacremonium aleophilum strain UCR-PA7, a causal agent of the esca disease complex in grapevines.</title>
        <authorList>
            <person name="Blanco-Ulate B."/>
            <person name="Rolshausen P."/>
            <person name="Cantu D."/>
        </authorList>
    </citation>
    <scope>NUCLEOTIDE SEQUENCE [LARGE SCALE GENOMIC DNA]</scope>
    <source>
        <strain evidence="4">UCR-PA7</strain>
    </source>
</reference>
<dbReference type="PANTHER" id="PTHR11732">
    <property type="entry name" value="ALDO/KETO REDUCTASE"/>
    <property type="match status" value="1"/>
</dbReference>
<feature type="domain" description="NADP-dependent oxidoreductase" evidence="2">
    <location>
        <begin position="59"/>
        <end position="206"/>
    </location>
</feature>
<proteinExistence type="predicted"/>
<gene>
    <name evidence="3" type="ORF">UCRPA7_3729</name>
</gene>
<protein>
    <submittedName>
        <fullName evidence="3">Putative aldehyde reductase protein</fullName>
    </submittedName>
</protein>
<dbReference type="Proteomes" id="UP000014074">
    <property type="component" value="Unassembled WGS sequence"/>
</dbReference>
<dbReference type="OrthoDB" id="416253at2759"/>
<dbReference type="GeneID" id="19324105"/>
<dbReference type="Pfam" id="PF00248">
    <property type="entry name" value="Aldo_ket_red"/>
    <property type="match status" value="1"/>
</dbReference>
<dbReference type="PROSITE" id="PS00062">
    <property type="entry name" value="ALDOKETO_REDUCTASE_2"/>
    <property type="match status" value="1"/>
</dbReference>
<dbReference type="RefSeq" id="XP_007914505.1">
    <property type="nucleotide sequence ID" value="XM_007916314.1"/>
</dbReference>
<evidence type="ECO:0000313" key="3">
    <source>
        <dbReference type="EMBL" id="EOO00805.1"/>
    </source>
</evidence>
<evidence type="ECO:0000256" key="1">
    <source>
        <dbReference type="ARBA" id="ARBA00023002"/>
    </source>
</evidence>
<evidence type="ECO:0000259" key="2">
    <source>
        <dbReference type="Pfam" id="PF00248"/>
    </source>
</evidence>
<dbReference type="EMBL" id="KB933061">
    <property type="protein sequence ID" value="EOO00805.1"/>
    <property type="molecule type" value="Genomic_DNA"/>
</dbReference>
<name>R8BND0_PHAM7</name>
<dbReference type="InterPro" id="IPR036812">
    <property type="entry name" value="NAD(P)_OxRdtase_dom_sf"/>
</dbReference>
<dbReference type="InterPro" id="IPR018170">
    <property type="entry name" value="Aldo/ket_reductase_CS"/>
</dbReference>
<dbReference type="SUPFAM" id="SSF51430">
    <property type="entry name" value="NAD(P)-linked oxidoreductase"/>
    <property type="match status" value="1"/>
</dbReference>
<dbReference type="CDD" id="cd19071">
    <property type="entry name" value="AKR_AKR1-5-like"/>
    <property type="match status" value="1"/>
</dbReference>
<dbReference type="GO" id="GO:0016491">
    <property type="term" value="F:oxidoreductase activity"/>
    <property type="evidence" value="ECO:0007669"/>
    <property type="project" value="UniProtKB-KW"/>
</dbReference>
<organism evidence="3 4">
    <name type="scientific">Phaeoacremonium minimum (strain UCR-PA7)</name>
    <name type="common">Esca disease fungus</name>
    <name type="synonym">Togninia minima</name>
    <dbReference type="NCBI Taxonomy" id="1286976"/>
    <lineage>
        <taxon>Eukaryota</taxon>
        <taxon>Fungi</taxon>
        <taxon>Dikarya</taxon>
        <taxon>Ascomycota</taxon>
        <taxon>Pezizomycotina</taxon>
        <taxon>Sordariomycetes</taxon>
        <taxon>Sordariomycetidae</taxon>
        <taxon>Togniniales</taxon>
        <taxon>Togniniaceae</taxon>
        <taxon>Phaeoacremonium</taxon>
    </lineage>
</organism>
<dbReference type="InterPro" id="IPR023210">
    <property type="entry name" value="NADP_OxRdtase_dom"/>
</dbReference>
<dbReference type="eggNOG" id="KOG1577">
    <property type="taxonomic scope" value="Eukaryota"/>
</dbReference>
<dbReference type="HOGENOM" id="CLU_023205_19_0_1"/>
<evidence type="ECO:0000313" key="4">
    <source>
        <dbReference type="Proteomes" id="UP000014074"/>
    </source>
</evidence>
<keyword evidence="4" id="KW-1185">Reference proteome</keyword>